<dbReference type="InterPro" id="IPR051691">
    <property type="entry name" value="Metab_Enz_Cyan_OpOx_G3PDH"/>
</dbReference>
<name>A0A6M0R945_9CLOT</name>
<dbReference type="InterPro" id="IPR036188">
    <property type="entry name" value="FAD/NAD-bd_sf"/>
</dbReference>
<reference evidence="3 4" key="1">
    <citation type="submission" date="2019-04" db="EMBL/GenBank/DDBJ databases">
        <title>Genome sequencing of Clostridium botulinum Groups I-IV and Clostridium butyricum.</title>
        <authorList>
            <person name="Brunt J."/>
            <person name="Van Vliet A.H.M."/>
            <person name="Stringer S.C."/>
            <person name="Carter A.T."/>
            <person name="Peck M.W."/>
        </authorList>
    </citation>
    <scope>NUCLEOTIDE SEQUENCE [LARGE SCALE GENOMIC DNA]</scope>
    <source>
        <strain evidence="3 4">IFR 18/094</strain>
    </source>
</reference>
<protein>
    <submittedName>
        <fullName evidence="3">FAD-binding protein</fullName>
    </submittedName>
</protein>
<evidence type="ECO:0000259" key="2">
    <source>
        <dbReference type="Pfam" id="PF07992"/>
    </source>
</evidence>
<sequence>MKEFDLVVVGGGPAGLASAISAREKGIENILILEREETLGGILNQCIHTGFGIRVFKENLTGPECAQRLIDKIHELNIDYRVNTSVLDITNNKEIIAVNPQEGMINLNCKSIILATGCRERPKGAINMFSTKYAGIYTAGIVQKFINTQGCMPGKDVVILGSGDIALVMARRMTLEGANVKAVVEVMPYCFGSEKNVVECLDQFNIPLKLSHIITNIKGKDRLEGVTVARVDENENPIKDTEIYISCDTLILSVQLKSESDIIRQTGIDIEESTLAPKIGENLQTSIEGIFACGNVVHIHNTADEVIEEGYSIGEKVLEYMKGECFLKGSILKIVGKKEIKYLTPNFVNLDKIQENLQITLKFDALYNNCNIYLVGGNNKELIERRDVIKPGEMVHIFISKDFLYKYKNCESICIKIEY</sequence>
<comment type="caution">
    <text evidence="3">The sequence shown here is derived from an EMBL/GenBank/DDBJ whole genome shotgun (WGS) entry which is preliminary data.</text>
</comment>
<dbReference type="PANTHER" id="PTHR42949">
    <property type="entry name" value="ANAEROBIC GLYCEROL-3-PHOSPHATE DEHYDROGENASE SUBUNIT B"/>
    <property type="match status" value="1"/>
</dbReference>
<dbReference type="InterPro" id="IPR023753">
    <property type="entry name" value="FAD/NAD-binding_dom"/>
</dbReference>
<dbReference type="EMBL" id="SXDP01000003">
    <property type="protein sequence ID" value="NEZ46785.1"/>
    <property type="molecule type" value="Genomic_DNA"/>
</dbReference>
<proteinExistence type="predicted"/>
<dbReference type="RefSeq" id="WP_163248997.1">
    <property type="nucleotide sequence ID" value="NZ_SXDP01000003.1"/>
</dbReference>
<evidence type="ECO:0000313" key="4">
    <source>
        <dbReference type="Proteomes" id="UP000473885"/>
    </source>
</evidence>
<dbReference type="AlphaFoldDB" id="A0A6M0R945"/>
<dbReference type="Proteomes" id="UP000473885">
    <property type="component" value="Unassembled WGS sequence"/>
</dbReference>
<dbReference type="GO" id="GO:0016491">
    <property type="term" value="F:oxidoreductase activity"/>
    <property type="evidence" value="ECO:0007669"/>
    <property type="project" value="UniProtKB-KW"/>
</dbReference>
<evidence type="ECO:0000256" key="1">
    <source>
        <dbReference type="ARBA" id="ARBA00023002"/>
    </source>
</evidence>
<dbReference type="PANTHER" id="PTHR42949:SF3">
    <property type="entry name" value="ANAEROBIC GLYCEROL-3-PHOSPHATE DEHYDROGENASE SUBUNIT B"/>
    <property type="match status" value="1"/>
</dbReference>
<evidence type="ECO:0000313" key="3">
    <source>
        <dbReference type="EMBL" id="NEZ46785.1"/>
    </source>
</evidence>
<dbReference type="SUPFAM" id="SSF51905">
    <property type="entry name" value="FAD/NAD(P)-binding domain"/>
    <property type="match status" value="1"/>
</dbReference>
<keyword evidence="1" id="KW-0560">Oxidoreductase</keyword>
<dbReference type="PRINTS" id="PR00469">
    <property type="entry name" value="PNDRDTASEII"/>
</dbReference>
<feature type="domain" description="FAD/NAD(P)-binding" evidence="2">
    <location>
        <begin position="4"/>
        <end position="304"/>
    </location>
</feature>
<dbReference type="Pfam" id="PF07992">
    <property type="entry name" value="Pyr_redox_2"/>
    <property type="match status" value="1"/>
</dbReference>
<dbReference type="PRINTS" id="PR00368">
    <property type="entry name" value="FADPNR"/>
</dbReference>
<organism evidence="3 4">
    <name type="scientific">Clostridium niameyense</name>
    <dbReference type="NCBI Taxonomy" id="1622073"/>
    <lineage>
        <taxon>Bacteria</taxon>
        <taxon>Bacillati</taxon>
        <taxon>Bacillota</taxon>
        <taxon>Clostridia</taxon>
        <taxon>Eubacteriales</taxon>
        <taxon>Clostridiaceae</taxon>
        <taxon>Clostridium</taxon>
    </lineage>
</organism>
<accession>A0A6M0R945</accession>
<dbReference type="Gene3D" id="3.50.50.60">
    <property type="entry name" value="FAD/NAD(P)-binding domain"/>
    <property type="match status" value="2"/>
</dbReference>
<gene>
    <name evidence="3" type="ORF">FDF74_06085</name>
</gene>
<keyword evidence="4" id="KW-1185">Reference proteome</keyword>